<dbReference type="RefSeq" id="WP_135415554.1">
    <property type="nucleotide sequence ID" value="NZ_SRLB01000010.1"/>
</dbReference>
<evidence type="ECO:0000313" key="1">
    <source>
        <dbReference type="EMBL" id="TGD98729.1"/>
    </source>
</evidence>
<evidence type="ECO:0000313" key="2">
    <source>
        <dbReference type="Proteomes" id="UP000297535"/>
    </source>
</evidence>
<accession>A0A4Z0NPG6</accession>
<proteinExistence type="predicted"/>
<dbReference type="Proteomes" id="UP000297535">
    <property type="component" value="Unassembled WGS sequence"/>
</dbReference>
<comment type="caution">
    <text evidence="1">The sequence shown here is derived from an EMBL/GenBank/DDBJ whole genome shotgun (WGS) entry which is preliminary data.</text>
</comment>
<reference evidence="1 2" key="1">
    <citation type="submission" date="2019-04" db="EMBL/GenBank/DDBJ databases">
        <authorList>
            <person name="Feng G."/>
            <person name="Zhu H."/>
        </authorList>
    </citation>
    <scope>NUCLEOTIDE SEQUENCE [LARGE SCALE GENOMIC DNA]</scope>
    <source>
        <strain evidence="1 2">6HR-1</strain>
    </source>
</reference>
<name>A0A4Z0NPG6_9HYPH</name>
<protein>
    <submittedName>
        <fullName evidence="1">Uncharacterized protein</fullName>
    </submittedName>
</protein>
<keyword evidence="2" id="KW-1185">Reference proteome</keyword>
<gene>
    <name evidence="1" type="ORF">EU555_15465</name>
</gene>
<organism evidence="1 2">
    <name type="scientific">Methylobacterium nonmethylotrophicum</name>
    <dbReference type="NCBI Taxonomy" id="1141884"/>
    <lineage>
        <taxon>Bacteria</taxon>
        <taxon>Pseudomonadati</taxon>
        <taxon>Pseudomonadota</taxon>
        <taxon>Alphaproteobacteria</taxon>
        <taxon>Hyphomicrobiales</taxon>
        <taxon>Methylobacteriaceae</taxon>
        <taxon>Methylobacterium</taxon>
    </lineage>
</organism>
<dbReference type="EMBL" id="SRLB01000010">
    <property type="protein sequence ID" value="TGD98729.1"/>
    <property type="molecule type" value="Genomic_DNA"/>
</dbReference>
<dbReference type="AlphaFoldDB" id="A0A4Z0NPG6"/>
<dbReference type="OrthoDB" id="8093962at2"/>
<sequence>MTYDTISALAEADRSSAAVKAENILRQRLRISNPHDPREVIEGLRRLFPDQAAALDREASGLPSGLADLYPRPVAVPVAGMAASEFDRARDAIETDLRALATDNQLREVDAEIEGWGQAIRTLLVNGRNAAQMALDPRARDRALAVRRQLCDYARMVRLAGASNPAANPAYRRLAQGIDTAAALILVASGEALAELGIAGGQIVLTAPVGELQARRDAIVIALRTLNGTADGAGDDFPRGVYGLRTLLHRLREGGNAELLAYLDETIMARTLDDLIDYAANGTGRGMRVLSAAAAVPLAHLTRVAEAAGDVDRGSPAISRLTHTLALFIDAFQQSPGHRLQVIARPALLRIGQQGSGIRDDGASRLVGLVEARGDLVQRVDCLMGCDCERQRIAGQIVVDGLLAGIDRAIDLYTVGTDPDGQGDPERRAVAYGLLCTVLCGFISEAEHPRNAADDAAETEIGRVLAQARRFHETIRDLARLLVGPWRHAADRPRTIRLVRSELFAYWRAEGHWLDAAPRFAGACTIADRGVPGARAAGPRDPVTNPRAVLRTLVLHAFEATGDVPDGLVPLTHRMTDHEAVSLETIACRL</sequence>